<feature type="domain" description="DUF1828" evidence="1">
    <location>
        <begin position="39"/>
        <end position="123"/>
    </location>
</feature>
<protein>
    <submittedName>
        <fullName evidence="2">DUF1828 domain-containing protein</fullName>
    </submittedName>
</protein>
<evidence type="ECO:0000259" key="1">
    <source>
        <dbReference type="Pfam" id="PF08861"/>
    </source>
</evidence>
<evidence type="ECO:0000313" key="3">
    <source>
        <dbReference type="Proteomes" id="UP000823844"/>
    </source>
</evidence>
<proteinExistence type="predicted"/>
<dbReference type="Proteomes" id="UP000823844">
    <property type="component" value="Unassembled WGS sequence"/>
</dbReference>
<dbReference type="InterPro" id="IPR014960">
    <property type="entry name" value="DUF1828"/>
</dbReference>
<sequence>MKKLIDDLDLKNNIGAWIAEHTQIERLSDDTFEIATTEIDSYGDTIYCFLEKTGDYYRISDEGNILFKLDPGETDENLYRTAEEIAIGAGFDFDESSCEISVLADKESVAQAVIKLAQLQIAVSYLG</sequence>
<reference evidence="2" key="1">
    <citation type="journal article" date="2021" name="PeerJ">
        <title>Extensive microbial diversity within the chicken gut microbiome revealed by metagenomics and culture.</title>
        <authorList>
            <person name="Gilroy R."/>
            <person name="Ravi A."/>
            <person name="Getino M."/>
            <person name="Pursley I."/>
            <person name="Horton D.L."/>
            <person name="Alikhan N.F."/>
            <person name="Baker D."/>
            <person name="Gharbi K."/>
            <person name="Hall N."/>
            <person name="Watson M."/>
            <person name="Adriaenssens E.M."/>
            <person name="Foster-Nyarko E."/>
            <person name="Jarju S."/>
            <person name="Secka A."/>
            <person name="Antonio M."/>
            <person name="Oren A."/>
            <person name="Chaudhuri R.R."/>
            <person name="La Ragione R."/>
            <person name="Hildebrand F."/>
            <person name="Pallen M.J."/>
        </authorList>
    </citation>
    <scope>NUCLEOTIDE SEQUENCE</scope>
    <source>
        <strain evidence="2">F6-686</strain>
    </source>
</reference>
<comment type="caution">
    <text evidence="2">The sequence shown here is derived from an EMBL/GenBank/DDBJ whole genome shotgun (WGS) entry which is preliminary data.</text>
</comment>
<dbReference type="Pfam" id="PF08861">
    <property type="entry name" value="DUF1828"/>
    <property type="match status" value="1"/>
</dbReference>
<name>A0A9E2KRC6_9LACO</name>
<evidence type="ECO:0000313" key="2">
    <source>
        <dbReference type="EMBL" id="MBU3828699.1"/>
    </source>
</evidence>
<dbReference type="AlphaFoldDB" id="A0A9E2KRC6"/>
<gene>
    <name evidence="2" type="ORF">H9806_06185</name>
</gene>
<reference evidence="2" key="2">
    <citation type="submission" date="2021-04" db="EMBL/GenBank/DDBJ databases">
        <authorList>
            <person name="Gilroy R."/>
        </authorList>
    </citation>
    <scope>NUCLEOTIDE SEQUENCE</scope>
    <source>
        <strain evidence="2">F6-686</strain>
    </source>
</reference>
<accession>A0A9E2KRC6</accession>
<organism evidence="2 3">
    <name type="scientific">Candidatus Lactobacillus pullistercoris</name>
    <dbReference type="NCBI Taxonomy" id="2838636"/>
    <lineage>
        <taxon>Bacteria</taxon>
        <taxon>Bacillati</taxon>
        <taxon>Bacillota</taxon>
        <taxon>Bacilli</taxon>
        <taxon>Lactobacillales</taxon>
        <taxon>Lactobacillaceae</taxon>
        <taxon>Lactobacillus</taxon>
    </lineage>
</organism>
<dbReference type="EMBL" id="JAHLFT010000077">
    <property type="protein sequence ID" value="MBU3828699.1"/>
    <property type="molecule type" value="Genomic_DNA"/>
</dbReference>